<evidence type="ECO:0000256" key="1">
    <source>
        <dbReference type="ARBA" id="ARBA00005046"/>
    </source>
</evidence>
<dbReference type="Gene3D" id="2.170.190.11">
    <property type="entry name" value="Molybdopterin biosynthesis moea protein, domain 3"/>
    <property type="match status" value="1"/>
</dbReference>
<proteinExistence type="predicted"/>
<dbReference type="InterPro" id="IPR036688">
    <property type="entry name" value="MoeA_C_domain_IV_sf"/>
</dbReference>
<dbReference type="UniPathway" id="UPA00344"/>
<dbReference type="Proteomes" id="UP000466535">
    <property type="component" value="Unassembled WGS sequence"/>
</dbReference>
<dbReference type="InterPro" id="IPR038987">
    <property type="entry name" value="MoeA-like"/>
</dbReference>
<evidence type="ECO:0000256" key="3">
    <source>
        <dbReference type="SAM" id="MobiDB-lite"/>
    </source>
</evidence>
<comment type="caution">
    <text evidence="5">The sequence shown here is derived from an EMBL/GenBank/DDBJ whole genome shotgun (WGS) entry which is preliminary data.</text>
</comment>
<dbReference type="GO" id="GO:0006777">
    <property type="term" value="P:Mo-molybdopterin cofactor biosynthetic process"/>
    <property type="evidence" value="ECO:0007669"/>
    <property type="project" value="UniProtKB-KW"/>
</dbReference>
<dbReference type="NCBIfam" id="TIGR00177">
    <property type="entry name" value="molyb_syn"/>
    <property type="match status" value="1"/>
</dbReference>
<feature type="domain" description="MoaB/Mog" evidence="4">
    <location>
        <begin position="182"/>
        <end position="316"/>
    </location>
</feature>
<dbReference type="InterPro" id="IPR001453">
    <property type="entry name" value="MoaB/Mog_dom"/>
</dbReference>
<dbReference type="SUPFAM" id="SSF63867">
    <property type="entry name" value="MoeA C-terminal domain-like"/>
    <property type="match status" value="1"/>
</dbReference>
<name>A0A6B0T7Y4_9EURY</name>
<dbReference type="SUPFAM" id="SSF63882">
    <property type="entry name" value="MoeA N-terminal region -like"/>
    <property type="match status" value="1"/>
</dbReference>
<dbReference type="GO" id="GO:0061599">
    <property type="term" value="F:molybdopterin molybdotransferase activity"/>
    <property type="evidence" value="ECO:0007669"/>
    <property type="project" value="TreeGrafter"/>
</dbReference>
<dbReference type="Gene3D" id="2.40.340.10">
    <property type="entry name" value="MoeA, C-terminal, domain IV"/>
    <property type="match status" value="1"/>
</dbReference>
<dbReference type="InterPro" id="IPR005111">
    <property type="entry name" value="MoeA_C_domain_IV"/>
</dbReference>
<dbReference type="Pfam" id="PF00994">
    <property type="entry name" value="MoCF_biosynth"/>
    <property type="match status" value="1"/>
</dbReference>
<dbReference type="GO" id="GO:0005737">
    <property type="term" value="C:cytoplasm"/>
    <property type="evidence" value="ECO:0007669"/>
    <property type="project" value="TreeGrafter"/>
</dbReference>
<keyword evidence="5" id="KW-0808">Transferase</keyword>
<evidence type="ECO:0000313" key="6">
    <source>
        <dbReference type="Proteomes" id="UP000466535"/>
    </source>
</evidence>
<keyword evidence="2" id="KW-0501">Molybdenum cofactor biosynthesis</keyword>
<dbReference type="SMART" id="SM00852">
    <property type="entry name" value="MoCF_biosynth"/>
    <property type="match status" value="1"/>
</dbReference>
<evidence type="ECO:0000256" key="2">
    <source>
        <dbReference type="ARBA" id="ARBA00023150"/>
    </source>
</evidence>
<dbReference type="InterPro" id="IPR005110">
    <property type="entry name" value="MoeA_linker/N"/>
</dbReference>
<comment type="pathway">
    <text evidence="1">Cofactor biosynthesis; molybdopterin biosynthesis.</text>
</comment>
<evidence type="ECO:0000313" key="5">
    <source>
        <dbReference type="EMBL" id="MXR51301.1"/>
    </source>
</evidence>
<dbReference type="InterPro" id="IPR036425">
    <property type="entry name" value="MoaB/Mog-like_dom_sf"/>
</dbReference>
<evidence type="ECO:0000259" key="4">
    <source>
        <dbReference type="SMART" id="SM00852"/>
    </source>
</evidence>
<dbReference type="Gene3D" id="3.90.105.10">
    <property type="entry name" value="Molybdopterin biosynthesis moea protein, domain 2"/>
    <property type="match status" value="1"/>
</dbReference>
<dbReference type="RefSeq" id="WP_159763439.1">
    <property type="nucleotide sequence ID" value="NZ_WUUT01000002.1"/>
</dbReference>
<reference evidence="5 6" key="1">
    <citation type="submission" date="2019-12" db="EMBL/GenBank/DDBJ databases">
        <title>Isolation and characterization of three novel carbon monoxide-oxidizing members of Halobacteria from salione crusts and soils.</title>
        <authorList>
            <person name="Myers M.R."/>
            <person name="King G.M."/>
        </authorList>
    </citation>
    <scope>NUCLEOTIDE SEQUENCE [LARGE SCALE GENOMIC DNA]</scope>
    <source>
        <strain evidence="5 6">WSH3</strain>
    </source>
</reference>
<feature type="region of interest" description="Disordered" evidence="3">
    <location>
        <begin position="77"/>
        <end position="108"/>
    </location>
</feature>
<dbReference type="NCBIfam" id="NF045515">
    <property type="entry name" value="Glp_gephyrin"/>
    <property type="match status" value="1"/>
</dbReference>
<dbReference type="OrthoDB" id="31371at2157"/>
<dbReference type="InterPro" id="IPR036135">
    <property type="entry name" value="MoeA_linker/N_sf"/>
</dbReference>
<dbReference type="SUPFAM" id="SSF53218">
    <property type="entry name" value="Molybdenum cofactor biosynthesis proteins"/>
    <property type="match status" value="1"/>
</dbReference>
<gene>
    <name evidence="5" type="ORF">GRX03_06740</name>
</gene>
<dbReference type="CDD" id="cd00887">
    <property type="entry name" value="MoeA"/>
    <property type="match status" value="1"/>
</dbReference>
<dbReference type="Pfam" id="PF03453">
    <property type="entry name" value="MoeA_N"/>
    <property type="match status" value="1"/>
</dbReference>
<dbReference type="PANTHER" id="PTHR10192:SF19">
    <property type="entry name" value="MOLYBDOPTERIN BIOSYNTHESIS PROTEIN MJ0666-RELATED"/>
    <property type="match status" value="1"/>
</dbReference>
<dbReference type="PANTHER" id="PTHR10192">
    <property type="entry name" value="MOLYBDOPTERIN BIOSYNTHESIS PROTEIN"/>
    <property type="match status" value="1"/>
</dbReference>
<organism evidence="5 6">
    <name type="scientific">Halovenus carboxidivorans</name>
    <dbReference type="NCBI Taxonomy" id="2692199"/>
    <lineage>
        <taxon>Archaea</taxon>
        <taxon>Methanobacteriati</taxon>
        <taxon>Methanobacteriota</taxon>
        <taxon>Stenosarchaea group</taxon>
        <taxon>Halobacteria</taxon>
        <taxon>Halobacteriales</taxon>
        <taxon>Haloarculaceae</taxon>
        <taxon>Halovenus</taxon>
    </lineage>
</organism>
<accession>A0A6B0T7Y4</accession>
<keyword evidence="6" id="KW-1185">Reference proteome</keyword>
<dbReference type="EMBL" id="WUUT01000002">
    <property type="protein sequence ID" value="MXR51301.1"/>
    <property type="molecule type" value="Genomic_DNA"/>
</dbReference>
<protein>
    <submittedName>
        <fullName evidence="5">Molybdopterin molybdenumtransferase MoeA</fullName>
    </submittedName>
</protein>
<dbReference type="Pfam" id="PF03454">
    <property type="entry name" value="MoeA_C"/>
    <property type="match status" value="1"/>
</dbReference>
<dbReference type="Gene3D" id="3.40.980.10">
    <property type="entry name" value="MoaB/Mog-like domain"/>
    <property type="match status" value="1"/>
</dbReference>
<sequence length="404" mass="43090">MTGHSHSPFKDRASLTDAREALREQVSAHDRTEQVALGAAVGRTVAESITAQRNVPHYPRAAMDGYAVRAEDTFGASDRSPQILDATDEPVGPRQASQVHTGSKLPDGADAVVMIEHVDEVGEEIEVFDGVSEGENVGPVGEDVEAGQKLYDPGHRLRPSDVGLLRSVGNTEVTAFERPRVAVIPTGEELVQSDPDPGEIIETNGLTVSKLAESWGAEATYHDVVTDDTGKLDAAITDSLDHDLIATTGGSSVGKRDLLPEVVSELGEIHVHGVGIKPGHPFAFGTVEGTPVLMLPGYPVSCLINAVQFLRPAIKWVGSMPLDEPPTVEAELTEKVYSEPGLRTFARVRVDEEDGRRVATTVRASGAGVLSSVALSDGWVVVPEEREGLAEGETVPVQNWEWSP</sequence>
<dbReference type="AlphaFoldDB" id="A0A6B0T7Y4"/>